<keyword evidence="5" id="KW-1185">Reference proteome</keyword>
<evidence type="ECO:0000256" key="1">
    <source>
        <dbReference type="ARBA" id="ARBA00034736"/>
    </source>
</evidence>
<dbReference type="Proteomes" id="UP000019478">
    <property type="component" value="Unassembled WGS sequence"/>
</dbReference>
<reference evidence="4 5" key="1">
    <citation type="submission" date="2013-03" db="EMBL/GenBank/DDBJ databases">
        <title>The Genome Sequence of Capronia epimyces CBS 606.96.</title>
        <authorList>
            <consortium name="The Broad Institute Genomics Platform"/>
            <person name="Cuomo C."/>
            <person name="de Hoog S."/>
            <person name="Gorbushina A."/>
            <person name="Walker B."/>
            <person name="Young S.K."/>
            <person name="Zeng Q."/>
            <person name="Gargeya S."/>
            <person name="Fitzgerald M."/>
            <person name="Haas B."/>
            <person name="Abouelleil A."/>
            <person name="Allen A.W."/>
            <person name="Alvarado L."/>
            <person name="Arachchi H.M."/>
            <person name="Berlin A.M."/>
            <person name="Chapman S.B."/>
            <person name="Gainer-Dewar J."/>
            <person name="Goldberg J."/>
            <person name="Griggs A."/>
            <person name="Gujja S."/>
            <person name="Hansen M."/>
            <person name="Howarth C."/>
            <person name="Imamovic A."/>
            <person name="Ireland A."/>
            <person name="Larimer J."/>
            <person name="McCowan C."/>
            <person name="Murphy C."/>
            <person name="Pearson M."/>
            <person name="Poon T.W."/>
            <person name="Priest M."/>
            <person name="Roberts A."/>
            <person name="Saif S."/>
            <person name="Shea T."/>
            <person name="Sisk P."/>
            <person name="Sykes S."/>
            <person name="Wortman J."/>
            <person name="Nusbaum C."/>
            <person name="Birren B."/>
        </authorList>
    </citation>
    <scope>NUCLEOTIDE SEQUENCE [LARGE SCALE GENOMIC DNA]</scope>
    <source>
        <strain evidence="4 5">CBS 606.96</strain>
    </source>
</reference>
<evidence type="ECO:0000313" key="4">
    <source>
        <dbReference type="EMBL" id="EXJ84761.1"/>
    </source>
</evidence>
<dbReference type="eggNOG" id="ENOG502S3SJ">
    <property type="taxonomic scope" value="Eukaryota"/>
</dbReference>
<gene>
    <name evidence="4" type="ORF">A1O3_05433</name>
</gene>
<feature type="transmembrane region" description="Helical" evidence="3">
    <location>
        <begin position="437"/>
        <end position="458"/>
    </location>
</feature>
<evidence type="ECO:0000256" key="3">
    <source>
        <dbReference type="SAM" id="Phobius"/>
    </source>
</evidence>
<protein>
    <submittedName>
        <fullName evidence="4">Uncharacterized protein</fullName>
    </submittedName>
</protein>
<name>W9Y6B2_9EURO</name>
<keyword evidence="3" id="KW-0812">Transmembrane</keyword>
<dbReference type="GO" id="GO:0005829">
    <property type="term" value="C:cytosol"/>
    <property type="evidence" value="ECO:0007669"/>
    <property type="project" value="TreeGrafter"/>
</dbReference>
<feature type="compositionally biased region" description="Low complexity" evidence="2">
    <location>
        <begin position="320"/>
        <end position="343"/>
    </location>
</feature>
<comment type="similarity">
    <text evidence="1">Belongs to the TTI2 family.</text>
</comment>
<dbReference type="HOGENOM" id="CLU_024466_1_0_1"/>
<organism evidence="4 5">
    <name type="scientific">Capronia epimyces CBS 606.96</name>
    <dbReference type="NCBI Taxonomy" id="1182542"/>
    <lineage>
        <taxon>Eukaryota</taxon>
        <taxon>Fungi</taxon>
        <taxon>Dikarya</taxon>
        <taxon>Ascomycota</taxon>
        <taxon>Pezizomycotina</taxon>
        <taxon>Eurotiomycetes</taxon>
        <taxon>Chaetothyriomycetidae</taxon>
        <taxon>Chaetothyriales</taxon>
        <taxon>Herpotrichiellaceae</taxon>
        <taxon>Capronia</taxon>
    </lineage>
</organism>
<dbReference type="OrthoDB" id="6417021at2759"/>
<dbReference type="EMBL" id="AMGY01000004">
    <property type="protein sequence ID" value="EXJ84761.1"/>
    <property type="molecule type" value="Genomic_DNA"/>
</dbReference>
<evidence type="ECO:0000313" key="5">
    <source>
        <dbReference type="Proteomes" id="UP000019478"/>
    </source>
</evidence>
<feature type="region of interest" description="Disordered" evidence="2">
    <location>
        <begin position="300"/>
        <end position="359"/>
    </location>
</feature>
<proteinExistence type="inferred from homology"/>
<dbReference type="GO" id="GO:0005634">
    <property type="term" value="C:nucleus"/>
    <property type="evidence" value="ECO:0007669"/>
    <property type="project" value="TreeGrafter"/>
</dbReference>
<keyword evidence="3" id="KW-1133">Transmembrane helix</keyword>
<dbReference type="Pfam" id="PF10521">
    <property type="entry name" value="Tti2"/>
    <property type="match status" value="2"/>
</dbReference>
<feature type="region of interest" description="Disordered" evidence="2">
    <location>
        <begin position="1"/>
        <end position="37"/>
    </location>
</feature>
<feature type="compositionally biased region" description="Basic and acidic residues" evidence="2">
    <location>
        <begin position="1"/>
        <end position="10"/>
    </location>
</feature>
<accession>W9Y6B2</accession>
<dbReference type="InterPro" id="IPR018870">
    <property type="entry name" value="Tti2"/>
</dbReference>
<dbReference type="AlphaFoldDB" id="W9Y6B2"/>
<dbReference type="RefSeq" id="XP_007733746.1">
    <property type="nucleotide sequence ID" value="XM_007735556.1"/>
</dbReference>
<dbReference type="PANTHER" id="PTHR32226:SF2">
    <property type="entry name" value="TELO2-INTERACTING PROTEIN 2"/>
    <property type="match status" value="1"/>
</dbReference>
<dbReference type="STRING" id="1182542.W9Y6B2"/>
<sequence>MDDTATREILDILSKAPPDEEDDERSPTSTSTSSLRQQAHELVSHGISIGTNDTNLDTLPNTLHDLLTRIIKPLFTSTKHPALTSTGRKNLVSSGPALAGATRFDDAAAKPWKSAPFTVPLLRYVLTCYACLPEAQRRATVEAHFFLLVPPVLNMIDDSDAAYKAAGCGLVRRLCEVLVSVRSEMLRRTGLADVFVDALRANFLLLPPLTPEDESLAVLRELYPAFLALVDARFVDLGLGTAAPKWQDTVAAATTATTTATATAAATTTSDTTVPTLVTTTPATKTGNAAEVRGVVVDTTTGGGADTRTGGSDAKQPILTTTTTIPSTSTPTSTHPQSKPQSSRRIQPAGQAPDSDQAREYKLRSSLLTALYRHGISASLSHLSSSASESLGSTTSTLLTTHLLAQIPPVFERLGIACVRHFQTLLPMLRLSLMDPFTLAAPPMVLAALDVLACVVVLGGPRVRDKWYPDILRGCVGCWCNCVDEIEVEGEGEGEREVEVEVDDAAKTTTTTNPTVNAKAKKAAQLQPVMARLKTLVAALRRVVPPDEWLDLHTRLLAEEGELADLFDATD</sequence>
<evidence type="ECO:0000256" key="2">
    <source>
        <dbReference type="SAM" id="MobiDB-lite"/>
    </source>
</evidence>
<dbReference type="GeneID" id="19169546"/>
<comment type="caution">
    <text evidence="4">The sequence shown here is derived from an EMBL/GenBank/DDBJ whole genome shotgun (WGS) entry which is preliminary data.</text>
</comment>
<keyword evidence="3" id="KW-0472">Membrane</keyword>
<dbReference type="PANTHER" id="PTHR32226">
    <property type="entry name" value="TELO2-INTERACTING PROTEIN 2"/>
    <property type="match status" value="1"/>
</dbReference>
<feature type="compositionally biased region" description="Low complexity" evidence="2">
    <location>
        <begin position="300"/>
        <end position="311"/>
    </location>
</feature>
<dbReference type="GO" id="GO:0110078">
    <property type="term" value="C:TTT Hsp90 cochaperone complex"/>
    <property type="evidence" value="ECO:0007669"/>
    <property type="project" value="InterPro"/>
</dbReference>